<dbReference type="AlphaFoldDB" id="A0A5R9B2G6"/>
<name>A0A5R9B2G6_STAXY</name>
<comment type="caution">
    <text evidence="10">The sequence shown here is derived from an EMBL/GenBank/DDBJ whole genome shotgun (WGS) entry which is preliminary data.</text>
</comment>
<dbReference type="InterPro" id="IPR027417">
    <property type="entry name" value="P-loop_NTPase"/>
</dbReference>
<dbReference type="GO" id="GO:0022857">
    <property type="term" value="F:transmembrane transporter activity"/>
    <property type="evidence" value="ECO:0007669"/>
    <property type="project" value="UniProtKB-ARBA"/>
</dbReference>
<dbReference type="PROSITE" id="PS50893">
    <property type="entry name" value="ABC_TRANSPORTER_2"/>
    <property type="match status" value="1"/>
</dbReference>
<accession>A0A5R9B2G6</accession>
<dbReference type="Gene3D" id="3.40.50.300">
    <property type="entry name" value="P-loop containing nucleotide triphosphate hydrolases"/>
    <property type="match status" value="1"/>
</dbReference>
<dbReference type="InterPro" id="IPR017911">
    <property type="entry name" value="MacB-like_ATP-bd"/>
</dbReference>
<dbReference type="SMART" id="SM00382">
    <property type="entry name" value="AAA"/>
    <property type="match status" value="1"/>
</dbReference>
<keyword evidence="3" id="KW-0813">Transport</keyword>
<evidence type="ECO:0000256" key="3">
    <source>
        <dbReference type="ARBA" id="ARBA00022448"/>
    </source>
</evidence>
<dbReference type="PROSITE" id="PS00211">
    <property type="entry name" value="ABC_TRANSPORTER_1"/>
    <property type="match status" value="1"/>
</dbReference>
<evidence type="ECO:0000256" key="5">
    <source>
        <dbReference type="ARBA" id="ARBA00022840"/>
    </source>
</evidence>
<evidence type="ECO:0000256" key="7">
    <source>
        <dbReference type="ARBA" id="ARBA00024432"/>
    </source>
</evidence>
<dbReference type="OrthoDB" id="9791546at2"/>
<evidence type="ECO:0000256" key="8">
    <source>
        <dbReference type="ARBA" id="ARBA00024721"/>
    </source>
</evidence>
<evidence type="ECO:0000313" key="11">
    <source>
        <dbReference type="Proteomes" id="UP000307747"/>
    </source>
</evidence>
<gene>
    <name evidence="10" type="ORF">FEZ53_11270</name>
</gene>
<evidence type="ECO:0000256" key="2">
    <source>
        <dbReference type="ARBA" id="ARBA00011131"/>
    </source>
</evidence>
<dbReference type="CDD" id="cd03255">
    <property type="entry name" value="ABC_MJ0796_LolCDE_FtsE"/>
    <property type="match status" value="1"/>
</dbReference>
<dbReference type="GO" id="GO:0005886">
    <property type="term" value="C:plasma membrane"/>
    <property type="evidence" value="ECO:0007669"/>
    <property type="project" value="UniProtKB-SubCell"/>
</dbReference>
<evidence type="ECO:0000313" key="10">
    <source>
        <dbReference type="EMBL" id="TLP90020.1"/>
    </source>
</evidence>
<evidence type="ECO:0000256" key="1">
    <source>
        <dbReference type="ARBA" id="ARBA00004202"/>
    </source>
</evidence>
<dbReference type="SUPFAM" id="SSF52540">
    <property type="entry name" value="P-loop containing nucleoside triphosphate hydrolases"/>
    <property type="match status" value="1"/>
</dbReference>
<dbReference type="GO" id="GO:0098796">
    <property type="term" value="C:membrane protein complex"/>
    <property type="evidence" value="ECO:0007669"/>
    <property type="project" value="UniProtKB-ARBA"/>
</dbReference>
<comment type="similarity">
    <text evidence="6">Belongs to the ABC transporter superfamily. HrtA family.</text>
</comment>
<dbReference type="Pfam" id="PF00005">
    <property type="entry name" value="ABC_tran"/>
    <property type="match status" value="1"/>
</dbReference>
<evidence type="ECO:0000259" key="9">
    <source>
        <dbReference type="PROSITE" id="PS50893"/>
    </source>
</evidence>
<keyword evidence="5 10" id="KW-0067">ATP-binding</keyword>
<dbReference type="PANTHER" id="PTHR42798:SF2">
    <property type="entry name" value="ABC TRANSPORTER ATP-BINDING PROTEIN MG467-RELATED"/>
    <property type="match status" value="1"/>
</dbReference>
<dbReference type="GO" id="GO:0005524">
    <property type="term" value="F:ATP binding"/>
    <property type="evidence" value="ECO:0007669"/>
    <property type="project" value="UniProtKB-KW"/>
</dbReference>
<comment type="subunit">
    <text evidence="2">The complex is composed of two ATP-binding proteins (HrtA), two transmembrane proteins (HrtB) and a solute-binding protein.</text>
</comment>
<evidence type="ECO:0000256" key="4">
    <source>
        <dbReference type="ARBA" id="ARBA00022741"/>
    </source>
</evidence>
<reference evidence="10 11" key="1">
    <citation type="submission" date="2019-05" db="EMBL/GenBank/DDBJ databases">
        <title>The metagenome of a microbial culture collection derived from dairy environment covers the genomic content of the human microbiome.</title>
        <authorList>
            <person name="Roder T."/>
            <person name="Wuthrich D."/>
            <person name="Sattari Z."/>
            <person name="Von Ah U."/>
            <person name="Bar C."/>
            <person name="Ronchi F."/>
            <person name="Macpherson A.J."/>
            <person name="Ganal-Vonarburg S.C."/>
            <person name="Bruggmann R."/>
            <person name="Vergeres G."/>
        </authorList>
    </citation>
    <scope>NUCLEOTIDE SEQUENCE [LARGE SCALE GENOMIC DNA]</scope>
    <source>
        <strain evidence="10 11">FAM 20833</strain>
    </source>
</reference>
<dbReference type="InterPro" id="IPR017871">
    <property type="entry name" value="ABC_transporter-like_CS"/>
</dbReference>
<proteinExistence type="inferred from homology"/>
<comment type="function">
    <text evidence="8">Part of the ABC transporter complex hrt involved in hemin import. Responsible for energy coupling to the transport system.</text>
</comment>
<dbReference type="RefSeq" id="WP_138406187.1">
    <property type="nucleotide sequence ID" value="NZ_JALKRW010000002.1"/>
</dbReference>
<protein>
    <recommendedName>
        <fullName evidence="7">Putative hemin import ATP-binding protein HrtA</fullName>
    </recommendedName>
</protein>
<evidence type="ECO:0000256" key="6">
    <source>
        <dbReference type="ARBA" id="ARBA00024359"/>
    </source>
</evidence>
<dbReference type="PANTHER" id="PTHR42798">
    <property type="entry name" value="LIPOPROTEIN-RELEASING SYSTEM ATP-BINDING PROTEIN LOLD"/>
    <property type="match status" value="1"/>
</dbReference>
<dbReference type="FunFam" id="3.40.50.300:FF:000032">
    <property type="entry name" value="Export ABC transporter ATP-binding protein"/>
    <property type="match status" value="1"/>
</dbReference>
<sequence>MIELVDINRHFKNGDEENHILKDINININEGEFIAIMGPSGSGKSTLINILGFIDRGYQGDYLFNEENYKKTSDNQLSDIRNKTVGFVFQNFKLIQNNTILENVSIPLVYAGVGSQERKQRVVDTLHDVGLYDKENLVPNKLSGGQQQRVAIARAIVNKPKFIIADEPTGALDSKTSKDIMELFMKLNKEFNTTMIMVTHDRKVADKADRIIHILDGRVQREEVVE</sequence>
<keyword evidence="4" id="KW-0547">Nucleotide-binding</keyword>
<dbReference type="InterPro" id="IPR003439">
    <property type="entry name" value="ABC_transporter-like_ATP-bd"/>
</dbReference>
<dbReference type="GO" id="GO:0016887">
    <property type="term" value="F:ATP hydrolysis activity"/>
    <property type="evidence" value="ECO:0007669"/>
    <property type="project" value="InterPro"/>
</dbReference>
<organism evidence="10 11">
    <name type="scientific">Staphylococcus xylosus</name>
    <dbReference type="NCBI Taxonomy" id="1288"/>
    <lineage>
        <taxon>Bacteria</taxon>
        <taxon>Bacillati</taxon>
        <taxon>Bacillota</taxon>
        <taxon>Bacilli</taxon>
        <taxon>Bacillales</taxon>
        <taxon>Staphylococcaceae</taxon>
        <taxon>Staphylococcus</taxon>
    </lineage>
</organism>
<comment type="subcellular location">
    <subcellularLocation>
        <location evidence="1">Cell membrane</location>
        <topology evidence="1">Peripheral membrane protein</topology>
    </subcellularLocation>
</comment>
<dbReference type="EMBL" id="VBTJ01000002">
    <property type="protein sequence ID" value="TLP90020.1"/>
    <property type="molecule type" value="Genomic_DNA"/>
</dbReference>
<dbReference type="Proteomes" id="UP000307747">
    <property type="component" value="Unassembled WGS sequence"/>
</dbReference>
<feature type="domain" description="ABC transporter" evidence="9">
    <location>
        <begin position="2"/>
        <end position="224"/>
    </location>
</feature>
<dbReference type="InterPro" id="IPR003593">
    <property type="entry name" value="AAA+_ATPase"/>
</dbReference>